<accession>A0ABV2T4P2</accession>
<protein>
    <submittedName>
        <fullName evidence="6">Tetratricopeptide repeat protein</fullName>
    </submittedName>
</protein>
<reference evidence="6 7" key="1">
    <citation type="submission" date="2024-06" db="EMBL/GenBank/DDBJ databases">
        <title>Chitinophaga defluvii sp. nov., isolated from municipal sewage.</title>
        <authorList>
            <person name="Zhang L."/>
        </authorList>
    </citation>
    <scope>NUCLEOTIDE SEQUENCE [LARGE SCALE GENOMIC DNA]</scope>
    <source>
        <strain evidence="6 7">H8</strain>
    </source>
</reference>
<evidence type="ECO:0000256" key="1">
    <source>
        <dbReference type="ARBA" id="ARBA00022737"/>
    </source>
</evidence>
<feature type="domain" description="YaiO beta-barrel" evidence="5">
    <location>
        <begin position="721"/>
        <end position="892"/>
    </location>
</feature>
<evidence type="ECO:0000256" key="4">
    <source>
        <dbReference type="SAM" id="SignalP"/>
    </source>
</evidence>
<dbReference type="SMART" id="SM00028">
    <property type="entry name" value="TPR"/>
    <property type="match status" value="13"/>
</dbReference>
<dbReference type="InterPro" id="IPR011990">
    <property type="entry name" value="TPR-like_helical_dom_sf"/>
</dbReference>
<dbReference type="PANTHER" id="PTHR44943">
    <property type="entry name" value="CELLULOSE SYNTHASE OPERON PROTEIN C"/>
    <property type="match status" value="1"/>
</dbReference>
<dbReference type="Pfam" id="PF13432">
    <property type="entry name" value="TPR_16"/>
    <property type="match status" value="1"/>
</dbReference>
<dbReference type="InterPro" id="IPR019734">
    <property type="entry name" value="TPR_rpt"/>
</dbReference>
<keyword evidence="1" id="KW-0677">Repeat</keyword>
<evidence type="ECO:0000259" key="5">
    <source>
        <dbReference type="Pfam" id="PF19413"/>
    </source>
</evidence>
<feature type="repeat" description="TPR" evidence="3">
    <location>
        <begin position="496"/>
        <end position="529"/>
    </location>
</feature>
<dbReference type="Gene3D" id="1.25.40.10">
    <property type="entry name" value="Tetratricopeptide repeat domain"/>
    <property type="match status" value="4"/>
</dbReference>
<comment type="caution">
    <text evidence="6">The sequence shown here is derived from an EMBL/GenBank/DDBJ whole genome shotgun (WGS) entry which is preliminary data.</text>
</comment>
<dbReference type="PROSITE" id="PS50005">
    <property type="entry name" value="TPR"/>
    <property type="match status" value="5"/>
</dbReference>
<feature type="repeat" description="TPR" evidence="3">
    <location>
        <begin position="605"/>
        <end position="638"/>
    </location>
</feature>
<feature type="repeat" description="TPR" evidence="3">
    <location>
        <begin position="387"/>
        <end position="420"/>
    </location>
</feature>
<dbReference type="RefSeq" id="WP_354660633.1">
    <property type="nucleotide sequence ID" value="NZ_JBEXAC010000001.1"/>
</dbReference>
<dbReference type="Pfam" id="PF19413">
    <property type="entry name" value="YaiO"/>
    <property type="match status" value="1"/>
</dbReference>
<dbReference type="Pfam" id="PF13181">
    <property type="entry name" value="TPR_8"/>
    <property type="match status" value="1"/>
</dbReference>
<dbReference type="PANTHER" id="PTHR44943:SF8">
    <property type="entry name" value="TPR REPEAT-CONTAINING PROTEIN MJ0263"/>
    <property type="match status" value="1"/>
</dbReference>
<feature type="repeat" description="TPR" evidence="3">
    <location>
        <begin position="208"/>
        <end position="241"/>
    </location>
</feature>
<evidence type="ECO:0000256" key="2">
    <source>
        <dbReference type="ARBA" id="ARBA00022803"/>
    </source>
</evidence>
<dbReference type="Pfam" id="PF14559">
    <property type="entry name" value="TPR_19"/>
    <property type="match status" value="3"/>
</dbReference>
<dbReference type="Proteomes" id="UP001549749">
    <property type="component" value="Unassembled WGS sequence"/>
</dbReference>
<dbReference type="NCBIfam" id="TIGR04390">
    <property type="entry name" value="OMP_YaiO_dom"/>
    <property type="match status" value="1"/>
</dbReference>
<evidence type="ECO:0000313" key="7">
    <source>
        <dbReference type="Proteomes" id="UP001549749"/>
    </source>
</evidence>
<name>A0ABV2T4P2_9BACT</name>
<keyword evidence="4" id="KW-0732">Signal</keyword>
<dbReference type="EMBL" id="JBEXAC010000001">
    <property type="protein sequence ID" value="MET6997998.1"/>
    <property type="molecule type" value="Genomic_DNA"/>
</dbReference>
<dbReference type="InterPro" id="IPR030887">
    <property type="entry name" value="Beta-barrel_YaiO"/>
</dbReference>
<feature type="chain" id="PRO_5046475279" evidence="4">
    <location>
        <begin position="23"/>
        <end position="954"/>
    </location>
</feature>
<organism evidence="6 7">
    <name type="scientific">Chitinophaga defluvii</name>
    <dbReference type="NCBI Taxonomy" id="3163343"/>
    <lineage>
        <taxon>Bacteria</taxon>
        <taxon>Pseudomonadati</taxon>
        <taxon>Bacteroidota</taxon>
        <taxon>Chitinophagia</taxon>
        <taxon>Chitinophagales</taxon>
        <taxon>Chitinophagaceae</taxon>
        <taxon>Chitinophaga</taxon>
    </lineage>
</organism>
<dbReference type="InterPro" id="IPR051685">
    <property type="entry name" value="Ycf3/AcsC/BcsC/TPR_MFPF"/>
</dbReference>
<keyword evidence="2 3" id="KW-0802">TPR repeat</keyword>
<feature type="signal peptide" evidence="4">
    <location>
        <begin position="1"/>
        <end position="22"/>
    </location>
</feature>
<dbReference type="SUPFAM" id="SSF48452">
    <property type="entry name" value="TPR-like"/>
    <property type="match status" value="3"/>
</dbReference>
<proteinExistence type="predicted"/>
<sequence>MLSVFKSILLAFCVCASLQIQAQVFRQKANAEELYNEAVKETRLGHYDKALTLVNQGLKKQPDDIDMQLLLGRLYMLTGNNEAARKQVKKVLTKAPRYRDAYQYAINIEIITGKYEEADCYTDEALGYFPNDRDFMLKKMEIQHLLNRINKGNQLAENLLSRFSEDTTVRNAYIEHYLFTGRYYMKNGNPQQAGISFEKVLALSPANTEAKDALLRGYIQGQDYESALEQINAALSTNPSSYELLLRKLDILRNKHAYADALIVFQTILRYHPNDAKVRGMETELRMEAAAYYANTDPYLLYRAILEKNPGNQEALNKLIGFSMSRGAYKEALEWINRGLKSNPNNLKLLSQKIDMLEGDRKYTEAALLAERLWQRNPSADLKARLVTLQIASGRYYLSQLQYDEAITAFERVLTLEPNNKEALENIVNTYIARKDVKNALLTLDKAISYYPADDLLLLKKSSILADAGRFEEAAQIAAALSKKSPGDTRFAAAFTAQRLAAGRTLMQAEEYDLAKEQFTQVLEQDPKNEDALNYMINLESGTGQSEQALYYANQALLYNPGNKDLLLKKAGVLDQLKRYPEAADIMQQLIRRYPYTAKYKTAYLSSLLASGNRYQQNNMPDSALSVFTQVLTLNPKDSLALQYTTNILMGTKQYDSALVYVNEGIKYYPDNTTFLMKRATILENQQAFAAASLAADSLVKLNASPVNTDYADYLKSKTLKNQFGLFFLHSSFDYNDDPYSIATIEYRRFMKRGSYAARVNYAGRKEGTGLQAEGELYYTHHPKWYSYAVAAYSNELVFPQLRAGYSIFRSFKYDIEAELGIRYLKAEETSSISGVTSIAKTFDDFWINLRAYFISDDPEFYTSFNLTTRYYMNRRQDYISFVAGLGTSPDDKSRLIQFPKLAGLLTRSIGAGYQHVFKYRTTIGINGTWITQKITSQSYQNQYDLYLTFLRKF</sequence>
<evidence type="ECO:0000313" key="6">
    <source>
        <dbReference type="EMBL" id="MET6997998.1"/>
    </source>
</evidence>
<evidence type="ECO:0000256" key="3">
    <source>
        <dbReference type="PROSITE-ProRule" id="PRU00339"/>
    </source>
</evidence>
<feature type="repeat" description="TPR" evidence="3">
    <location>
        <begin position="174"/>
        <end position="207"/>
    </location>
</feature>
<keyword evidence="7" id="KW-1185">Reference proteome</keyword>
<gene>
    <name evidence="6" type="ORF">ABR189_11485</name>
</gene>